<keyword evidence="4 8" id="KW-0812">Transmembrane</keyword>
<dbReference type="GO" id="GO:0043190">
    <property type="term" value="C:ATP-binding cassette (ABC) transporter complex"/>
    <property type="evidence" value="ECO:0007669"/>
    <property type="project" value="InterPro"/>
</dbReference>
<keyword evidence="11" id="KW-1185">Reference proteome</keyword>
<evidence type="ECO:0000256" key="3">
    <source>
        <dbReference type="ARBA" id="ARBA00022475"/>
    </source>
</evidence>
<dbReference type="PANTHER" id="PTHR43077:SF8">
    <property type="entry name" value="DOXORUBICIN RESISTANCE ABC TRANSPORTER PERMEASE PROTEIN DRRB"/>
    <property type="match status" value="1"/>
</dbReference>
<name>A0A1C5AFJ2_9ACTN</name>
<dbReference type="GO" id="GO:0046677">
    <property type="term" value="P:response to antibiotic"/>
    <property type="evidence" value="ECO:0007669"/>
    <property type="project" value="UniProtKB-KW"/>
</dbReference>
<protein>
    <recommendedName>
        <fullName evidence="8">Transport permease protein</fullName>
    </recommendedName>
</protein>
<gene>
    <name evidence="10" type="ORF">GA0070215_12923</name>
</gene>
<dbReference type="PANTHER" id="PTHR43077">
    <property type="entry name" value="TRANSPORT PERMEASE YVFS-RELATED"/>
    <property type="match status" value="1"/>
</dbReference>
<comment type="subcellular location">
    <subcellularLocation>
        <location evidence="1 8">Cell membrane</location>
        <topology evidence="1 8">Multi-pass membrane protein</topology>
    </subcellularLocation>
</comment>
<dbReference type="InterPro" id="IPR013525">
    <property type="entry name" value="ABC2_TM"/>
</dbReference>
<evidence type="ECO:0000256" key="2">
    <source>
        <dbReference type="ARBA" id="ARBA00007783"/>
    </source>
</evidence>
<evidence type="ECO:0000256" key="7">
    <source>
        <dbReference type="ARBA" id="ARBA00023251"/>
    </source>
</evidence>
<dbReference type="PIRSF" id="PIRSF006648">
    <property type="entry name" value="DrrB"/>
    <property type="match status" value="1"/>
</dbReference>
<sequence length="274" mass="28601">MSSVVEAGPGRGMSALAAARPTRPGALSSTLTFAWRAVQKVRRDPTQILEALGVPIMFTLVFGFLFGGALAGSTSGYMQFYIPGIVVFTGIMISMRIGAVVNLDNSREVTDRFRALAIWRPAAIVGTLLGNNVLYVVGCAVAVAVGLAVGFRPDGGVLGLLATILITLVFVFSFSWVYVVCGLALKSPTAALSACQAIVFPVSFVSNFFVPQETLPGWLQAVVNLNPFALTITAARGLAHGTATAGEVGAALAGCAALVAIFAPLSLFLYRRRA</sequence>
<evidence type="ECO:0000256" key="8">
    <source>
        <dbReference type="RuleBase" id="RU361157"/>
    </source>
</evidence>
<feature type="transmembrane region" description="Helical" evidence="8">
    <location>
        <begin position="48"/>
        <end position="68"/>
    </location>
</feature>
<keyword evidence="5 8" id="KW-1133">Transmembrane helix</keyword>
<dbReference type="InterPro" id="IPR000412">
    <property type="entry name" value="ABC_2_transport"/>
</dbReference>
<dbReference type="InterPro" id="IPR047817">
    <property type="entry name" value="ABC2_TM_bact-type"/>
</dbReference>
<evidence type="ECO:0000256" key="6">
    <source>
        <dbReference type="ARBA" id="ARBA00023136"/>
    </source>
</evidence>
<dbReference type="Pfam" id="PF01061">
    <property type="entry name" value="ABC2_membrane"/>
    <property type="match status" value="1"/>
</dbReference>
<evidence type="ECO:0000256" key="1">
    <source>
        <dbReference type="ARBA" id="ARBA00004651"/>
    </source>
</evidence>
<feature type="transmembrane region" description="Helical" evidence="8">
    <location>
        <begin position="157"/>
        <end position="179"/>
    </location>
</feature>
<keyword evidence="8" id="KW-0813">Transport</keyword>
<evidence type="ECO:0000313" key="11">
    <source>
        <dbReference type="Proteomes" id="UP000198551"/>
    </source>
</evidence>
<dbReference type="AlphaFoldDB" id="A0A1C5AFJ2"/>
<dbReference type="Proteomes" id="UP000198551">
    <property type="component" value="Unassembled WGS sequence"/>
</dbReference>
<accession>A0A1C5AFJ2</accession>
<keyword evidence="3 8" id="KW-1003">Cell membrane</keyword>
<feature type="transmembrane region" description="Helical" evidence="8">
    <location>
        <begin position="191"/>
        <end position="210"/>
    </location>
</feature>
<feature type="domain" description="ABC transmembrane type-2" evidence="9">
    <location>
        <begin position="46"/>
        <end position="273"/>
    </location>
</feature>
<evidence type="ECO:0000259" key="9">
    <source>
        <dbReference type="PROSITE" id="PS51012"/>
    </source>
</evidence>
<dbReference type="GO" id="GO:0140359">
    <property type="term" value="F:ABC-type transporter activity"/>
    <property type="evidence" value="ECO:0007669"/>
    <property type="project" value="InterPro"/>
</dbReference>
<dbReference type="EMBL" id="FMCV01000029">
    <property type="protein sequence ID" value="SCF43983.1"/>
    <property type="molecule type" value="Genomic_DNA"/>
</dbReference>
<feature type="transmembrane region" description="Helical" evidence="8">
    <location>
        <begin position="80"/>
        <end position="101"/>
    </location>
</feature>
<evidence type="ECO:0000256" key="5">
    <source>
        <dbReference type="ARBA" id="ARBA00022989"/>
    </source>
</evidence>
<reference evidence="11" key="1">
    <citation type="submission" date="2016-06" db="EMBL/GenBank/DDBJ databases">
        <authorList>
            <person name="Varghese N."/>
        </authorList>
    </citation>
    <scope>NUCLEOTIDE SEQUENCE [LARGE SCALE GENOMIC DNA]</scope>
    <source>
        <strain evidence="11">DSM 45555</strain>
    </source>
</reference>
<comment type="similarity">
    <text evidence="2 8">Belongs to the ABC-2 integral membrane protein family.</text>
</comment>
<organism evidence="10 11">
    <name type="scientific">Micromonospora marina</name>
    <dbReference type="NCBI Taxonomy" id="307120"/>
    <lineage>
        <taxon>Bacteria</taxon>
        <taxon>Bacillati</taxon>
        <taxon>Actinomycetota</taxon>
        <taxon>Actinomycetes</taxon>
        <taxon>Micromonosporales</taxon>
        <taxon>Micromonosporaceae</taxon>
        <taxon>Micromonospora</taxon>
    </lineage>
</organism>
<dbReference type="PROSITE" id="PS51012">
    <property type="entry name" value="ABC_TM2"/>
    <property type="match status" value="1"/>
</dbReference>
<dbReference type="InterPro" id="IPR051328">
    <property type="entry name" value="T7SS_ABC-Transporter"/>
</dbReference>
<feature type="transmembrane region" description="Helical" evidence="8">
    <location>
        <begin position="122"/>
        <end position="151"/>
    </location>
</feature>
<keyword evidence="7" id="KW-0046">Antibiotic resistance</keyword>
<feature type="transmembrane region" description="Helical" evidence="8">
    <location>
        <begin position="248"/>
        <end position="270"/>
    </location>
</feature>
<keyword evidence="6 8" id="KW-0472">Membrane</keyword>
<proteinExistence type="inferred from homology"/>
<evidence type="ECO:0000256" key="4">
    <source>
        <dbReference type="ARBA" id="ARBA00022692"/>
    </source>
</evidence>
<evidence type="ECO:0000313" key="10">
    <source>
        <dbReference type="EMBL" id="SCF43983.1"/>
    </source>
</evidence>
<dbReference type="RefSeq" id="WP_091050728.1">
    <property type="nucleotide sequence ID" value="NZ_FMCV01000029.1"/>
</dbReference>